<dbReference type="AlphaFoldDB" id="A0AAE3TDY7"/>
<keyword evidence="3" id="KW-1134">Transmembrane beta strand</keyword>
<accession>A0AAE3TDY7</accession>
<name>A0AAE3TDY7_9BACT</name>
<evidence type="ECO:0000256" key="7">
    <source>
        <dbReference type="SAM" id="SignalP"/>
    </source>
</evidence>
<evidence type="ECO:0000256" key="3">
    <source>
        <dbReference type="ARBA" id="ARBA00022452"/>
    </source>
</evidence>
<dbReference type="Pfam" id="PF25183">
    <property type="entry name" value="OMP_b-brl_4"/>
    <property type="match status" value="2"/>
</dbReference>
<dbReference type="Proteomes" id="UP001221302">
    <property type="component" value="Unassembled WGS sequence"/>
</dbReference>
<keyword evidence="7" id="KW-0732">Signal</keyword>
<evidence type="ECO:0000256" key="1">
    <source>
        <dbReference type="ARBA" id="ARBA00004571"/>
    </source>
</evidence>
<evidence type="ECO:0000256" key="4">
    <source>
        <dbReference type="ARBA" id="ARBA00022692"/>
    </source>
</evidence>
<keyword evidence="2" id="KW-0813">Transport</keyword>
<organism evidence="9 10">
    <name type="scientific">Stygiobacter electus</name>
    <dbReference type="NCBI Taxonomy" id="3032292"/>
    <lineage>
        <taxon>Bacteria</taxon>
        <taxon>Pseudomonadati</taxon>
        <taxon>Ignavibacteriota</taxon>
        <taxon>Ignavibacteria</taxon>
        <taxon>Ignavibacteriales</taxon>
        <taxon>Melioribacteraceae</taxon>
        <taxon>Stygiobacter</taxon>
    </lineage>
</organism>
<evidence type="ECO:0000256" key="6">
    <source>
        <dbReference type="ARBA" id="ARBA00023237"/>
    </source>
</evidence>
<keyword evidence="6" id="KW-0998">Cell outer membrane</keyword>
<dbReference type="GO" id="GO:0009279">
    <property type="term" value="C:cell outer membrane"/>
    <property type="evidence" value="ECO:0007669"/>
    <property type="project" value="UniProtKB-SubCell"/>
</dbReference>
<keyword evidence="10" id="KW-1185">Reference proteome</keyword>
<reference evidence="9" key="1">
    <citation type="submission" date="2023-03" db="EMBL/GenBank/DDBJ databases">
        <title>Stygiobacter electus gen. nov., sp. nov., facultatively anaerobic thermotolerant bacterium of the class Ignavibacteria from a well of Yessentuki mineral water deposit.</title>
        <authorList>
            <person name="Podosokorskaya O.A."/>
            <person name="Elcheninov A.G."/>
            <person name="Petrova N.F."/>
            <person name="Zavarzina D.G."/>
            <person name="Kublanov I.V."/>
            <person name="Merkel A.Y."/>
        </authorList>
    </citation>
    <scope>NUCLEOTIDE SEQUENCE</scope>
    <source>
        <strain evidence="9">09-Me</strain>
    </source>
</reference>
<sequence>MLKNYIIFIFLLMFSSSLFSQGTFLTLEGTVKDNQGEPLIGASVSLTDVSVSSIVRGSVTDQNGRYLILAISPGTYNIKVSMIGYKTYESKNVRFIVGQKPTLNIVLIPEAVQLTGVTVVGARTSNFELKRQDVSTAVVAEQIENLPLNSRNIMNLAAVVPGVRTFTEIGGRGMPSAGSLPDLRFVNFYVDGAEWKNLFNGNIAGLGQTGSVLPQDGVQEFRFILSPFDAEFTRGGAYIINTITKKGSNLFKANAFMLYRDKDLNTRMPNEKIKSPYKRQQWGFNVSGPIMQDKLFFNASFESHNTKTIYTVSPGRPAYNPGIWDKYAKTYTAPTDNMIGTLRLTYVLNENQNLDYIWSTRTYDAIGFFGGINDISNAIHSVYHINSHMLKHTYILSPTTFNEVSLHYLRWIHDEPAYEDRPMYAYPSLLLGNSGFPIAIYENHYRLIEKFTTKISDFHTLKTGFEATYVTFEPWFPAGLNPRFNFLTDSSKVPYSATIGVGVYNPTNPNGIDARTNDKGYLLGFYVQDQWNVNERLTVNLGLRWDAEINTLNNTFKVAWADSADLRALLDPKFLNTGNRKNDWDNFAPRFSFTYDLNGDGQTIVRGGAGRSFDRIASYIGYFERRDASWRQYQFTFNNTNNLPTLDPDELRRRIASKTGGSAGAPSMNLLPDKLENPVIDQVSLGIANQFNDELGASVDFLYQNMDKIYVSRNANYLDKTINKRRLTSKYGDIQLWYDDAKAENMLIMTSVNYKTSSFNITGSYTFNAAKSTYDGSPSQNRPITSDFLYFRSNGEEKHRFVLSGYSKLPYGFKLSGIFTLASPRPFDVVDGRDLNKNNTTGDDYINGERNMLPDLNKIRNWYKMFDLRLSYLLDLKEYEKNIPQVEFMLDIFNVGNWVNISGYRGTKYDQAGNALTTFGLPTGYFLGRQVQLGIKVSY</sequence>
<dbReference type="PANTHER" id="PTHR30069">
    <property type="entry name" value="TONB-DEPENDENT OUTER MEMBRANE RECEPTOR"/>
    <property type="match status" value="1"/>
</dbReference>
<dbReference type="RefSeq" id="WP_321535470.1">
    <property type="nucleotide sequence ID" value="NZ_JARGDL010000006.1"/>
</dbReference>
<evidence type="ECO:0000313" key="9">
    <source>
        <dbReference type="EMBL" id="MDF1611703.1"/>
    </source>
</evidence>
<keyword evidence="5" id="KW-0472">Membrane</keyword>
<comment type="subcellular location">
    <subcellularLocation>
        <location evidence="1">Cell outer membrane</location>
        <topology evidence="1">Multi-pass membrane protein</topology>
    </subcellularLocation>
</comment>
<feature type="chain" id="PRO_5041945440" evidence="7">
    <location>
        <begin position="21"/>
        <end position="939"/>
    </location>
</feature>
<keyword evidence="9" id="KW-0675">Receptor</keyword>
<dbReference type="EMBL" id="JARGDL010000006">
    <property type="protein sequence ID" value="MDF1611703.1"/>
    <property type="molecule type" value="Genomic_DNA"/>
</dbReference>
<evidence type="ECO:0000256" key="5">
    <source>
        <dbReference type="ARBA" id="ARBA00023136"/>
    </source>
</evidence>
<dbReference type="PANTHER" id="PTHR30069:SF46">
    <property type="entry name" value="OAR PROTEIN"/>
    <property type="match status" value="1"/>
</dbReference>
<dbReference type="SUPFAM" id="SSF49464">
    <property type="entry name" value="Carboxypeptidase regulatory domain-like"/>
    <property type="match status" value="1"/>
</dbReference>
<dbReference type="SUPFAM" id="SSF56935">
    <property type="entry name" value="Porins"/>
    <property type="match status" value="1"/>
</dbReference>
<dbReference type="GO" id="GO:0015344">
    <property type="term" value="F:siderophore uptake transmembrane transporter activity"/>
    <property type="evidence" value="ECO:0007669"/>
    <property type="project" value="TreeGrafter"/>
</dbReference>
<evidence type="ECO:0000313" key="10">
    <source>
        <dbReference type="Proteomes" id="UP001221302"/>
    </source>
</evidence>
<feature type="signal peptide" evidence="7">
    <location>
        <begin position="1"/>
        <end position="20"/>
    </location>
</feature>
<comment type="caution">
    <text evidence="9">The sequence shown here is derived from an EMBL/GenBank/DDBJ whole genome shotgun (WGS) entry which is preliminary data.</text>
</comment>
<protein>
    <submittedName>
        <fullName evidence="9">TonB-dependent receptor</fullName>
    </submittedName>
</protein>
<dbReference type="Pfam" id="PF13620">
    <property type="entry name" value="CarboxypepD_reg"/>
    <property type="match status" value="1"/>
</dbReference>
<dbReference type="Gene3D" id="2.40.170.20">
    <property type="entry name" value="TonB-dependent receptor, beta-barrel domain"/>
    <property type="match status" value="1"/>
</dbReference>
<dbReference type="InterPro" id="IPR008969">
    <property type="entry name" value="CarboxyPept-like_regulatory"/>
</dbReference>
<keyword evidence="4" id="KW-0812">Transmembrane</keyword>
<dbReference type="InterPro" id="IPR057601">
    <property type="entry name" value="Oar-like_b-barrel"/>
</dbReference>
<gene>
    <name evidence="9" type="ORF">P0M35_06050</name>
</gene>
<evidence type="ECO:0000256" key="2">
    <source>
        <dbReference type="ARBA" id="ARBA00022448"/>
    </source>
</evidence>
<proteinExistence type="predicted"/>
<dbReference type="Gene3D" id="2.60.40.1120">
    <property type="entry name" value="Carboxypeptidase-like, regulatory domain"/>
    <property type="match status" value="1"/>
</dbReference>
<feature type="domain" description="TonB-dependent transporter Oar-like beta-barrel" evidence="8">
    <location>
        <begin position="243"/>
        <end position="308"/>
    </location>
</feature>
<dbReference type="InterPro" id="IPR036942">
    <property type="entry name" value="Beta-barrel_TonB_sf"/>
</dbReference>
<evidence type="ECO:0000259" key="8">
    <source>
        <dbReference type="Pfam" id="PF25183"/>
    </source>
</evidence>
<dbReference type="GO" id="GO:0044718">
    <property type="term" value="P:siderophore transmembrane transport"/>
    <property type="evidence" value="ECO:0007669"/>
    <property type="project" value="TreeGrafter"/>
</dbReference>
<feature type="domain" description="TonB-dependent transporter Oar-like beta-barrel" evidence="8">
    <location>
        <begin position="324"/>
        <end position="855"/>
    </location>
</feature>
<dbReference type="InterPro" id="IPR039426">
    <property type="entry name" value="TonB-dep_rcpt-like"/>
</dbReference>